<feature type="domain" description="Band 7" evidence="3">
    <location>
        <begin position="5"/>
        <end position="174"/>
    </location>
</feature>
<comment type="subcellular location">
    <subcellularLocation>
        <location evidence="1">Membrane</location>
        <topology evidence="1">Single-pass membrane protein</topology>
    </subcellularLocation>
</comment>
<dbReference type="RefSeq" id="WP_169656896.1">
    <property type="nucleotide sequence ID" value="NZ_JABANE010000026.1"/>
</dbReference>
<comment type="caution">
    <text evidence="4">The sequence shown here is derived from an EMBL/GenBank/DDBJ whole genome shotgun (WGS) entry which is preliminary data.</text>
</comment>
<organism evidence="4 5">
    <name type="scientific">Flammeovirga aprica JL-4</name>
    <dbReference type="NCBI Taxonomy" id="694437"/>
    <lineage>
        <taxon>Bacteria</taxon>
        <taxon>Pseudomonadati</taxon>
        <taxon>Bacteroidota</taxon>
        <taxon>Cytophagia</taxon>
        <taxon>Cytophagales</taxon>
        <taxon>Flammeovirgaceae</taxon>
        <taxon>Flammeovirga</taxon>
    </lineage>
</organism>
<sequence length="241" mass="28058">MGILKKQYQVKPNTIGYLYKDNIFEQKLNPGYYEIWDWKNRTELFVLPETSKLLTVTNQEVLTKDNVALRFSFNVLYKIIDGQKFLNNFALDKTMNAILQEGETRIFNIVQIYFRNKLAELDSEIVNKKRSELSEFNTDEMLEEVSKLGISIEQAQIRDLTFPKSIQELFAKHLESKIRAKSELENARTAVATARALKNASELMKDDENIKFFQMIETITKIANKGKHTFMIGDINQLTKK</sequence>
<dbReference type="CDD" id="cd13438">
    <property type="entry name" value="SPFH_eoslipins_u2"/>
    <property type="match status" value="1"/>
</dbReference>
<dbReference type="AlphaFoldDB" id="A0A7X9P433"/>
<dbReference type="SMART" id="SM00244">
    <property type="entry name" value="PHB"/>
    <property type="match status" value="1"/>
</dbReference>
<dbReference type="Pfam" id="PF01145">
    <property type="entry name" value="Band_7"/>
    <property type="match status" value="1"/>
</dbReference>
<gene>
    <name evidence="4" type="ORF">HHU12_11540</name>
</gene>
<reference evidence="4 5" key="1">
    <citation type="submission" date="2020-04" db="EMBL/GenBank/DDBJ databases">
        <title>Flammeovirga sp. SR4, a novel species isolated from seawater.</title>
        <authorList>
            <person name="Wang X."/>
        </authorList>
    </citation>
    <scope>NUCLEOTIDE SEQUENCE [LARGE SCALE GENOMIC DNA]</scope>
    <source>
        <strain evidence="4 5">ATCC 23126</strain>
    </source>
</reference>
<keyword evidence="5" id="KW-1185">Reference proteome</keyword>
<dbReference type="PANTHER" id="PTHR10264">
    <property type="entry name" value="BAND 7 PROTEIN-RELATED"/>
    <property type="match status" value="1"/>
</dbReference>
<dbReference type="SUPFAM" id="SSF117892">
    <property type="entry name" value="Band 7/SPFH domain"/>
    <property type="match status" value="1"/>
</dbReference>
<evidence type="ECO:0000313" key="4">
    <source>
        <dbReference type="EMBL" id="NME68594.1"/>
    </source>
</evidence>
<evidence type="ECO:0000256" key="1">
    <source>
        <dbReference type="ARBA" id="ARBA00004167"/>
    </source>
</evidence>
<evidence type="ECO:0000256" key="2">
    <source>
        <dbReference type="ARBA" id="ARBA00008164"/>
    </source>
</evidence>
<dbReference type="InterPro" id="IPR043202">
    <property type="entry name" value="Band-7_stomatin-like"/>
</dbReference>
<dbReference type="Proteomes" id="UP000576082">
    <property type="component" value="Unassembled WGS sequence"/>
</dbReference>
<accession>A0A7X9P433</accession>
<proteinExistence type="inferred from homology"/>
<dbReference type="Gene3D" id="3.30.479.30">
    <property type="entry name" value="Band 7 domain"/>
    <property type="match status" value="1"/>
</dbReference>
<dbReference type="InterPro" id="IPR001107">
    <property type="entry name" value="Band_7"/>
</dbReference>
<protein>
    <submittedName>
        <fullName evidence="4">Slipin family protein</fullName>
    </submittedName>
</protein>
<dbReference type="GO" id="GO:0005886">
    <property type="term" value="C:plasma membrane"/>
    <property type="evidence" value="ECO:0007669"/>
    <property type="project" value="InterPro"/>
</dbReference>
<evidence type="ECO:0000313" key="5">
    <source>
        <dbReference type="Proteomes" id="UP000576082"/>
    </source>
</evidence>
<dbReference type="PANTHER" id="PTHR10264:SF19">
    <property type="entry name" value="AT06885P-RELATED"/>
    <property type="match status" value="1"/>
</dbReference>
<dbReference type="EMBL" id="JABANE010000026">
    <property type="protein sequence ID" value="NME68594.1"/>
    <property type="molecule type" value="Genomic_DNA"/>
</dbReference>
<name>A0A7X9P433_9BACT</name>
<comment type="similarity">
    <text evidence="2">Belongs to the band 7/mec-2 family.</text>
</comment>
<dbReference type="InterPro" id="IPR036013">
    <property type="entry name" value="Band_7/SPFH_dom_sf"/>
</dbReference>
<evidence type="ECO:0000259" key="3">
    <source>
        <dbReference type="SMART" id="SM00244"/>
    </source>
</evidence>